<evidence type="ECO:0000256" key="1">
    <source>
        <dbReference type="SAM" id="Phobius"/>
    </source>
</evidence>
<dbReference type="Proteomes" id="UP000546917">
    <property type="component" value="Unassembled WGS sequence"/>
</dbReference>
<reference evidence="3 5" key="2">
    <citation type="submission" date="2020-05" db="EMBL/GenBank/DDBJ databases">
        <authorList>
            <person name="Zhang R."/>
        </authorList>
    </citation>
    <scope>NUCLEOTIDE SEQUENCE [LARGE SCALE GENOMIC DNA]</scope>
    <source>
        <strain evidence="3 5">DSM 28986</strain>
    </source>
</reference>
<sequence>MNDKYFNIYGIFILIITAFLLGYYGYWYLQIVPAILIGYFMVRKISYIVLAGVASMLGIFIALIPSYATRIRGASLASSIAGIPFYLVILLTFLIIFVITIAGLLIGSSINK</sequence>
<reference evidence="2 4" key="1">
    <citation type="submission" date="2011-10" db="EMBL/GenBank/DDBJ databases">
        <title>Metabolic and evolutionary patterns in the extreme acidophile Ferroplasma acidiphilum.</title>
        <authorList>
            <person name="Golyshina O.V."/>
            <person name="Kozyavkin S.A."/>
            <person name="Tatusov R.L."/>
            <person name="Slesarev A.I."/>
            <person name="Golyshin P.N."/>
        </authorList>
    </citation>
    <scope>NUCLEOTIDE SEQUENCE [LARGE SCALE GENOMIC DNA]</scope>
    <source>
        <strain evidence="2">Berkeley</strain>
        <strain evidence="4">Y</strain>
    </source>
</reference>
<feature type="transmembrane region" description="Helical" evidence="1">
    <location>
        <begin position="80"/>
        <end position="106"/>
    </location>
</feature>
<dbReference type="EMBL" id="JABGBP010000364">
    <property type="protein sequence ID" value="NOL60964.1"/>
    <property type="molecule type" value="Genomic_DNA"/>
</dbReference>
<dbReference type="GeneID" id="84217947"/>
<name>A0A1V0N4Y6_9ARCH</name>
<dbReference type="KEGG" id="fai:FAD_1335"/>
<keyword evidence="4" id="KW-1185">Reference proteome</keyword>
<dbReference type="RefSeq" id="WP_081142814.1">
    <property type="nucleotide sequence ID" value="NZ_CP015363.1"/>
</dbReference>
<dbReference type="STRING" id="74969.FAD_1335"/>
<organism evidence="2 4">
    <name type="scientific">Ferroplasma acidiphilum</name>
    <dbReference type="NCBI Taxonomy" id="74969"/>
    <lineage>
        <taxon>Archaea</taxon>
        <taxon>Methanobacteriati</taxon>
        <taxon>Thermoplasmatota</taxon>
        <taxon>Thermoplasmata</taxon>
        <taxon>Thermoplasmatales</taxon>
        <taxon>Ferroplasmaceae</taxon>
        <taxon>Ferroplasma</taxon>
    </lineage>
</organism>
<keyword evidence="1" id="KW-0472">Membrane</keyword>
<dbReference type="Proteomes" id="UP000192050">
    <property type="component" value="Chromosome"/>
</dbReference>
<evidence type="ECO:0000313" key="2">
    <source>
        <dbReference type="EMBL" id="ARD85198.1"/>
    </source>
</evidence>
<keyword evidence="1" id="KW-0812">Transmembrane</keyword>
<feature type="transmembrane region" description="Helical" evidence="1">
    <location>
        <begin position="6"/>
        <end position="26"/>
    </location>
</feature>
<evidence type="ECO:0000313" key="3">
    <source>
        <dbReference type="EMBL" id="NOL60964.1"/>
    </source>
</evidence>
<accession>A0A1V0N4Y6</accession>
<dbReference type="EMBL" id="CP015363">
    <property type="protein sequence ID" value="ARD85198.1"/>
    <property type="molecule type" value="Genomic_DNA"/>
</dbReference>
<proteinExistence type="predicted"/>
<dbReference type="AlphaFoldDB" id="A0A1V0N4Y6"/>
<evidence type="ECO:0000313" key="4">
    <source>
        <dbReference type="Proteomes" id="UP000192050"/>
    </source>
</evidence>
<keyword evidence="1" id="KW-1133">Transmembrane helix</keyword>
<gene>
    <name evidence="2" type="ORF">FAD_1335</name>
    <name evidence="3" type="ORF">HLB00_09040</name>
</gene>
<feature type="transmembrane region" description="Helical" evidence="1">
    <location>
        <begin position="47"/>
        <end position="68"/>
    </location>
</feature>
<protein>
    <submittedName>
        <fullName evidence="2">Uncharacterized protein</fullName>
    </submittedName>
</protein>
<evidence type="ECO:0000313" key="5">
    <source>
        <dbReference type="Proteomes" id="UP000546917"/>
    </source>
</evidence>